<organism evidence="1 2">
    <name type="scientific">Dendrobium chrysotoxum</name>
    <name type="common">Orchid</name>
    <dbReference type="NCBI Taxonomy" id="161865"/>
    <lineage>
        <taxon>Eukaryota</taxon>
        <taxon>Viridiplantae</taxon>
        <taxon>Streptophyta</taxon>
        <taxon>Embryophyta</taxon>
        <taxon>Tracheophyta</taxon>
        <taxon>Spermatophyta</taxon>
        <taxon>Magnoliopsida</taxon>
        <taxon>Liliopsida</taxon>
        <taxon>Asparagales</taxon>
        <taxon>Orchidaceae</taxon>
        <taxon>Epidendroideae</taxon>
        <taxon>Malaxideae</taxon>
        <taxon>Dendrobiinae</taxon>
        <taxon>Dendrobium</taxon>
    </lineage>
</organism>
<gene>
    <name evidence="1" type="ORF">IEQ34_018187</name>
</gene>
<accession>A0AAV7GDT9</accession>
<reference evidence="1 2" key="1">
    <citation type="journal article" date="2021" name="Hortic Res">
        <title>Chromosome-scale assembly of the Dendrobium chrysotoxum genome enhances the understanding of orchid evolution.</title>
        <authorList>
            <person name="Zhang Y."/>
            <person name="Zhang G.Q."/>
            <person name="Zhang D."/>
            <person name="Liu X.D."/>
            <person name="Xu X.Y."/>
            <person name="Sun W.H."/>
            <person name="Yu X."/>
            <person name="Zhu X."/>
            <person name="Wang Z.W."/>
            <person name="Zhao X."/>
            <person name="Zhong W.Y."/>
            <person name="Chen H."/>
            <person name="Yin W.L."/>
            <person name="Huang T."/>
            <person name="Niu S.C."/>
            <person name="Liu Z.J."/>
        </authorList>
    </citation>
    <scope>NUCLEOTIDE SEQUENCE [LARGE SCALE GENOMIC DNA]</scope>
    <source>
        <strain evidence="1">Lindl</strain>
    </source>
</reference>
<dbReference type="AlphaFoldDB" id="A0AAV7GDT9"/>
<comment type="caution">
    <text evidence="1">The sequence shown here is derived from an EMBL/GenBank/DDBJ whole genome shotgun (WGS) entry which is preliminary data.</text>
</comment>
<protein>
    <submittedName>
        <fullName evidence="1">Uncharacterized protein</fullName>
    </submittedName>
</protein>
<proteinExistence type="predicted"/>
<keyword evidence="2" id="KW-1185">Reference proteome</keyword>
<dbReference type="EMBL" id="JAGFBR010000016">
    <property type="protein sequence ID" value="KAH0453863.1"/>
    <property type="molecule type" value="Genomic_DNA"/>
</dbReference>
<sequence length="92" mass="10269">MDGGRMDDRADQDPMVPSSRAIVIPGLLSQRRYVDWNATYYYPYGYHGFVQSCVLVLKIFPTMLRKACIGLTCLAVDVAPGSLPTTRNKARV</sequence>
<name>A0AAV7GDT9_DENCH</name>
<dbReference type="Proteomes" id="UP000775213">
    <property type="component" value="Unassembled WGS sequence"/>
</dbReference>
<evidence type="ECO:0000313" key="2">
    <source>
        <dbReference type="Proteomes" id="UP000775213"/>
    </source>
</evidence>
<evidence type="ECO:0000313" key="1">
    <source>
        <dbReference type="EMBL" id="KAH0453863.1"/>
    </source>
</evidence>